<evidence type="ECO:0000313" key="1">
    <source>
        <dbReference type="EMBL" id="KAF2880521.1"/>
    </source>
</evidence>
<dbReference type="AlphaFoldDB" id="A0A8K0C813"/>
<dbReference type="Pfam" id="PF06477">
    <property type="entry name" value="DUF1091"/>
    <property type="match status" value="1"/>
</dbReference>
<name>A0A8K0C813_IGNLU</name>
<proteinExistence type="predicted"/>
<dbReference type="EMBL" id="VTPC01090961">
    <property type="protein sequence ID" value="KAF2880521.1"/>
    <property type="molecule type" value="Genomic_DNA"/>
</dbReference>
<comment type="caution">
    <text evidence="1">The sequence shown here is derived from an EMBL/GenBank/DDBJ whole genome shotgun (WGS) entry which is preliminary data.</text>
</comment>
<protein>
    <submittedName>
        <fullName evidence="1">Uncharacterized protein</fullName>
    </submittedName>
</protein>
<sequence>IIIQDYKHASNEYRLFPLRFEFNFCDAITEYNMFGFKSFSRCENFTKCDVEKGKTYHICNWTVEKAKFPPGIPSGRYMAELQYLYLTDEALVLHFYTGIARPFVQKRH</sequence>
<feature type="non-terminal residue" evidence="1">
    <location>
        <position position="108"/>
    </location>
</feature>
<organism evidence="1 2">
    <name type="scientific">Ignelater luminosus</name>
    <name type="common">Cucubano</name>
    <name type="synonym">Pyrophorus luminosus</name>
    <dbReference type="NCBI Taxonomy" id="2038154"/>
    <lineage>
        <taxon>Eukaryota</taxon>
        <taxon>Metazoa</taxon>
        <taxon>Ecdysozoa</taxon>
        <taxon>Arthropoda</taxon>
        <taxon>Hexapoda</taxon>
        <taxon>Insecta</taxon>
        <taxon>Pterygota</taxon>
        <taxon>Neoptera</taxon>
        <taxon>Endopterygota</taxon>
        <taxon>Coleoptera</taxon>
        <taxon>Polyphaga</taxon>
        <taxon>Elateriformia</taxon>
        <taxon>Elateroidea</taxon>
        <taxon>Elateridae</taxon>
        <taxon>Agrypninae</taxon>
        <taxon>Pyrophorini</taxon>
        <taxon>Ignelater</taxon>
    </lineage>
</organism>
<dbReference type="Proteomes" id="UP000801492">
    <property type="component" value="Unassembled WGS sequence"/>
</dbReference>
<reference evidence="1" key="1">
    <citation type="submission" date="2019-08" db="EMBL/GenBank/DDBJ databases">
        <title>The genome of the North American firefly Photinus pyralis.</title>
        <authorList>
            <consortium name="Photinus pyralis genome working group"/>
            <person name="Fallon T.R."/>
            <person name="Sander Lower S.E."/>
            <person name="Weng J.-K."/>
        </authorList>
    </citation>
    <scope>NUCLEOTIDE SEQUENCE</scope>
    <source>
        <strain evidence="1">TRF0915ILg1</strain>
        <tissue evidence="1">Whole body</tissue>
    </source>
</reference>
<keyword evidence="2" id="KW-1185">Reference proteome</keyword>
<evidence type="ECO:0000313" key="2">
    <source>
        <dbReference type="Proteomes" id="UP000801492"/>
    </source>
</evidence>
<gene>
    <name evidence="1" type="ORF">ILUMI_25658</name>
</gene>
<dbReference type="InterPro" id="IPR010512">
    <property type="entry name" value="DUF1091"/>
</dbReference>
<accession>A0A8K0C813</accession>